<dbReference type="Proteomes" id="UP000313645">
    <property type="component" value="Unassembled WGS sequence"/>
</dbReference>
<dbReference type="SMART" id="SM00698">
    <property type="entry name" value="MORN"/>
    <property type="match status" value="8"/>
</dbReference>
<dbReference type="PANTHER" id="PTHR43215:SF14">
    <property type="entry name" value="RADIAL SPOKE HEAD 1 HOMOLOG"/>
    <property type="match status" value="1"/>
</dbReference>
<keyword evidence="5" id="KW-1185">Reference proteome</keyword>
<keyword evidence="1" id="KW-0677">Repeat</keyword>
<accession>A0ABY1ZEL1</accession>
<evidence type="ECO:0000256" key="1">
    <source>
        <dbReference type="ARBA" id="ARBA00022737"/>
    </source>
</evidence>
<organism evidence="4 5">
    <name type="scientific">Marinobacter halodurans</name>
    <dbReference type="NCBI Taxonomy" id="2528979"/>
    <lineage>
        <taxon>Bacteria</taxon>
        <taxon>Pseudomonadati</taxon>
        <taxon>Pseudomonadota</taxon>
        <taxon>Gammaproteobacteria</taxon>
        <taxon>Pseudomonadales</taxon>
        <taxon>Marinobacteraceae</taxon>
        <taxon>Marinobacter</taxon>
    </lineage>
</organism>
<evidence type="ECO:0000259" key="3">
    <source>
        <dbReference type="Pfam" id="PF08308"/>
    </source>
</evidence>
<comment type="caution">
    <text evidence="4">The sequence shown here is derived from an EMBL/GenBank/DDBJ whole genome shotgun (WGS) entry which is preliminary data.</text>
</comment>
<dbReference type="InterPro" id="IPR013229">
    <property type="entry name" value="PEGA"/>
</dbReference>
<sequence length="459" mass="48559">MVDYRPLLFLNALALMLLVTAGFASIQRDAGHLPPPLAGEQPQHQAPPPGQGPSQDIPAPQPSPAGESVFADADREPGNTPDDPAPEQGPTGNDGSTGAPTASATSFSIEPIPTAESVKADTGTAPQLAMAEPATPKPQPAVPDPAPEPTTARLTLRSNVLGDTVEINGKPYGSTRLDLELDPGDYEIVITKPGYKPWSETVRVAAGDDLTLHGNLTAYTRVEYHDGTWVGGIRTGDGTYEGSDGLQYHGHFVDGQFDGEGVALYPDGSRYEGDWKAGQRAGEGTYRAPDGATYTGHFEGDDFNGQGTLTRANGDVLTGQWSDGRLNGHGSLTGADGTLYVGGFKDGKFHGEGTLTYPNGHHYEGGFSNGEFNGEGNEIFADGKKYVGQYMEGEFHGKGTLMNPNGSSIEGTFRYGEPYGQAKLTTPEGEVFSARTSEPGVCYRDKSYRATQCPPLEGW</sequence>
<feature type="domain" description="PEGA" evidence="3">
    <location>
        <begin position="153"/>
        <end position="216"/>
    </location>
</feature>
<dbReference type="RefSeq" id="WP_131483863.1">
    <property type="nucleotide sequence ID" value="NZ_SJDL01000047.1"/>
</dbReference>
<feature type="region of interest" description="Disordered" evidence="2">
    <location>
        <begin position="32"/>
        <end position="111"/>
    </location>
</feature>
<proteinExistence type="predicted"/>
<evidence type="ECO:0000256" key="2">
    <source>
        <dbReference type="SAM" id="MobiDB-lite"/>
    </source>
</evidence>
<dbReference type="EMBL" id="SJDL01000047">
    <property type="protein sequence ID" value="TBW48625.1"/>
    <property type="molecule type" value="Genomic_DNA"/>
</dbReference>
<dbReference type="PANTHER" id="PTHR43215">
    <property type="entry name" value="RADIAL SPOKE HEAD 1 HOMOLOG"/>
    <property type="match status" value="1"/>
</dbReference>
<dbReference type="InterPro" id="IPR003409">
    <property type="entry name" value="MORN"/>
</dbReference>
<evidence type="ECO:0000313" key="4">
    <source>
        <dbReference type="EMBL" id="TBW48625.1"/>
    </source>
</evidence>
<dbReference type="Pfam" id="PF02493">
    <property type="entry name" value="MORN"/>
    <property type="match status" value="8"/>
</dbReference>
<name>A0ABY1ZEL1_9GAMM</name>
<gene>
    <name evidence="4" type="ORF">EZI54_21050</name>
</gene>
<evidence type="ECO:0000313" key="5">
    <source>
        <dbReference type="Proteomes" id="UP000313645"/>
    </source>
</evidence>
<feature type="compositionally biased region" description="Polar residues" evidence="2">
    <location>
        <begin position="90"/>
        <end position="108"/>
    </location>
</feature>
<feature type="region of interest" description="Disordered" evidence="2">
    <location>
        <begin position="130"/>
        <end position="151"/>
    </location>
</feature>
<feature type="compositionally biased region" description="Pro residues" evidence="2">
    <location>
        <begin position="135"/>
        <end position="148"/>
    </location>
</feature>
<dbReference type="SUPFAM" id="SSF82185">
    <property type="entry name" value="Histone H3 K4-specific methyltransferase SET7/9 N-terminal domain"/>
    <property type="match status" value="2"/>
</dbReference>
<protein>
    <submittedName>
        <fullName evidence="4">PEGA domain-containing protein</fullName>
    </submittedName>
</protein>
<reference evidence="4 5" key="1">
    <citation type="submission" date="2019-02" db="EMBL/GenBank/DDBJ databases">
        <title>Marinobacter halodurans sp. nov., a marine bacterium isolated from sea tidal flat.</title>
        <authorList>
            <person name="Yoo Y."/>
            <person name="Lee D.W."/>
            <person name="Kim B.S."/>
            <person name="Kim J.-J."/>
        </authorList>
    </citation>
    <scope>NUCLEOTIDE SEQUENCE [LARGE SCALE GENOMIC DNA]</scope>
    <source>
        <strain evidence="4 5">YJ-S3-2</strain>
    </source>
</reference>
<dbReference type="Gene3D" id="2.20.110.10">
    <property type="entry name" value="Histone H3 K4-specific methyltransferase SET7/9 N-terminal domain"/>
    <property type="match status" value="4"/>
</dbReference>
<dbReference type="Pfam" id="PF08308">
    <property type="entry name" value="PEGA"/>
    <property type="match status" value="1"/>
</dbReference>